<dbReference type="OrthoDB" id="416786at2759"/>
<dbReference type="SUPFAM" id="SSF52777">
    <property type="entry name" value="CoA-dependent acyltransferases"/>
    <property type="match status" value="2"/>
</dbReference>
<reference evidence="6 7" key="1">
    <citation type="journal article" date="2016" name="Sci. Rep.">
        <title>Penicillium arizonense, a new, genome sequenced fungal species, reveals a high chemical diversity in secreted metabolites.</title>
        <authorList>
            <person name="Grijseels S."/>
            <person name="Nielsen J.C."/>
            <person name="Randelovic M."/>
            <person name="Nielsen J."/>
            <person name="Nielsen K.F."/>
            <person name="Workman M."/>
            <person name="Frisvad J.C."/>
        </authorList>
    </citation>
    <scope>NUCLEOTIDE SEQUENCE [LARGE SCALE GENOMIC DNA]</scope>
    <source>
        <strain evidence="6 7">CBS 141311</strain>
    </source>
</reference>
<accession>A0A1F5L2C3</accession>
<dbReference type="InterPro" id="IPR001242">
    <property type="entry name" value="Condensation_dom"/>
</dbReference>
<dbReference type="PROSITE" id="PS00455">
    <property type="entry name" value="AMP_BINDING"/>
    <property type="match status" value="1"/>
</dbReference>
<dbReference type="InterPro" id="IPR009081">
    <property type="entry name" value="PP-bd_ACP"/>
</dbReference>
<dbReference type="GO" id="GO:0043041">
    <property type="term" value="P:amino acid activation for nonribosomal peptide biosynthetic process"/>
    <property type="evidence" value="ECO:0007669"/>
    <property type="project" value="TreeGrafter"/>
</dbReference>
<gene>
    <name evidence="6" type="ORF">PENARI_c056G11661</name>
</gene>
<feature type="domain" description="Carrier" evidence="5">
    <location>
        <begin position="565"/>
        <end position="641"/>
    </location>
</feature>
<dbReference type="InterPro" id="IPR023213">
    <property type="entry name" value="CAT-like_dom_sf"/>
</dbReference>
<dbReference type="NCBIfam" id="TIGR01733">
    <property type="entry name" value="AA-adenyl-dom"/>
    <property type="match status" value="1"/>
</dbReference>
<dbReference type="GeneID" id="34582231"/>
<dbReference type="InterPro" id="IPR020806">
    <property type="entry name" value="PKS_PP-bd"/>
</dbReference>
<dbReference type="AlphaFoldDB" id="A0A1F5L2C3"/>
<comment type="caution">
    <text evidence="6">The sequence shown here is derived from an EMBL/GenBank/DDBJ whole genome shotgun (WGS) entry which is preliminary data.</text>
</comment>
<keyword evidence="3" id="KW-0436">Ligase</keyword>
<dbReference type="PANTHER" id="PTHR45527">
    <property type="entry name" value="NONRIBOSOMAL PEPTIDE SYNTHETASE"/>
    <property type="match status" value="1"/>
</dbReference>
<evidence type="ECO:0000313" key="7">
    <source>
        <dbReference type="Proteomes" id="UP000177622"/>
    </source>
</evidence>
<dbReference type="RefSeq" id="XP_022482658.1">
    <property type="nucleotide sequence ID" value="XM_022637497.1"/>
</dbReference>
<proteinExistence type="inferred from homology"/>
<dbReference type="Gene3D" id="3.40.50.12780">
    <property type="entry name" value="N-terminal domain of ligase-like"/>
    <property type="match status" value="1"/>
</dbReference>
<evidence type="ECO:0000256" key="1">
    <source>
        <dbReference type="ARBA" id="ARBA00022450"/>
    </source>
</evidence>
<name>A0A1F5L2C3_PENAI</name>
<dbReference type="PROSITE" id="PS50075">
    <property type="entry name" value="CARRIER"/>
    <property type="match status" value="1"/>
</dbReference>
<dbReference type="Gene3D" id="3.30.559.30">
    <property type="entry name" value="Nonribosomal peptide synthetase, condensation domain"/>
    <property type="match status" value="1"/>
</dbReference>
<dbReference type="Proteomes" id="UP000177622">
    <property type="component" value="Unassembled WGS sequence"/>
</dbReference>
<dbReference type="GO" id="GO:0016874">
    <property type="term" value="F:ligase activity"/>
    <property type="evidence" value="ECO:0007669"/>
    <property type="project" value="UniProtKB-KW"/>
</dbReference>
<dbReference type="SMART" id="SM00823">
    <property type="entry name" value="PKS_PP"/>
    <property type="match status" value="1"/>
</dbReference>
<protein>
    <recommendedName>
        <fullName evidence="5">Carrier domain-containing protein</fullName>
    </recommendedName>
</protein>
<dbReference type="InterPro" id="IPR036736">
    <property type="entry name" value="ACP-like_sf"/>
</dbReference>
<dbReference type="EMBL" id="LXJU01000056">
    <property type="protein sequence ID" value="OGE47196.1"/>
    <property type="molecule type" value="Genomic_DNA"/>
</dbReference>
<comment type="similarity">
    <text evidence="4">Belongs to the NRP synthetase family.</text>
</comment>
<dbReference type="GO" id="GO:0005737">
    <property type="term" value="C:cytoplasm"/>
    <property type="evidence" value="ECO:0007669"/>
    <property type="project" value="TreeGrafter"/>
</dbReference>
<dbReference type="CDD" id="cd19545">
    <property type="entry name" value="FUM14_C_NRPS-like"/>
    <property type="match status" value="1"/>
</dbReference>
<evidence type="ECO:0000256" key="2">
    <source>
        <dbReference type="ARBA" id="ARBA00022553"/>
    </source>
</evidence>
<dbReference type="SUPFAM" id="SSF56801">
    <property type="entry name" value="Acetyl-CoA synthetase-like"/>
    <property type="match status" value="1"/>
</dbReference>
<evidence type="ECO:0000313" key="6">
    <source>
        <dbReference type="EMBL" id="OGE47196.1"/>
    </source>
</evidence>
<keyword evidence="2" id="KW-0597">Phosphoprotein</keyword>
<dbReference type="Gene3D" id="3.30.300.30">
    <property type="match status" value="1"/>
</dbReference>
<dbReference type="Pfam" id="PF00550">
    <property type="entry name" value="PP-binding"/>
    <property type="match status" value="1"/>
</dbReference>
<dbReference type="InterPro" id="IPR010071">
    <property type="entry name" value="AA_adenyl_dom"/>
</dbReference>
<dbReference type="CDD" id="cd05918">
    <property type="entry name" value="A_NRPS_SidN3_like"/>
    <property type="match status" value="1"/>
</dbReference>
<dbReference type="InterPro" id="IPR020845">
    <property type="entry name" value="AMP-binding_CS"/>
</dbReference>
<organism evidence="6 7">
    <name type="scientific">Penicillium arizonense</name>
    <dbReference type="NCBI Taxonomy" id="1835702"/>
    <lineage>
        <taxon>Eukaryota</taxon>
        <taxon>Fungi</taxon>
        <taxon>Dikarya</taxon>
        <taxon>Ascomycota</taxon>
        <taxon>Pezizomycotina</taxon>
        <taxon>Eurotiomycetes</taxon>
        <taxon>Eurotiomycetidae</taxon>
        <taxon>Eurotiales</taxon>
        <taxon>Aspergillaceae</taxon>
        <taxon>Penicillium</taxon>
    </lineage>
</organism>
<dbReference type="PANTHER" id="PTHR45527:SF3">
    <property type="entry name" value="SIDEROPHORE SYNTHETASE (EUROFUNG)"/>
    <property type="match status" value="1"/>
</dbReference>
<dbReference type="Gene3D" id="3.30.559.10">
    <property type="entry name" value="Chloramphenicol acetyltransferase-like domain"/>
    <property type="match status" value="1"/>
</dbReference>
<dbReference type="Gene3D" id="1.10.1200.10">
    <property type="entry name" value="ACP-like"/>
    <property type="match status" value="1"/>
</dbReference>
<dbReference type="GO" id="GO:0031177">
    <property type="term" value="F:phosphopantetheine binding"/>
    <property type="evidence" value="ECO:0007669"/>
    <property type="project" value="InterPro"/>
</dbReference>
<dbReference type="FunFam" id="1.10.1200.10:FF:000005">
    <property type="entry name" value="Nonribosomal peptide synthetase 1"/>
    <property type="match status" value="1"/>
</dbReference>
<dbReference type="InterPro" id="IPR042099">
    <property type="entry name" value="ANL_N_sf"/>
</dbReference>
<evidence type="ECO:0000256" key="4">
    <source>
        <dbReference type="ARBA" id="ARBA00029454"/>
    </source>
</evidence>
<dbReference type="InterPro" id="IPR000873">
    <property type="entry name" value="AMP-dep_synth/lig_dom"/>
</dbReference>
<dbReference type="SUPFAM" id="SSF47336">
    <property type="entry name" value="ACP-like"/>
    <property type="match status" value="1"/>
</dbReference>
<evidence type="ECO:0000256" key="3">
    <source>
        <dbReference type="ARBA" id="ARBA00022598"/>
    </source>
</evidence>
<dbReference type="FunFam" id="3.40.50.12780:FF:000014">
    <property type="entry name" value="Nonribosomal peptide synthetase 1"/>
    <property type="match status" value="1"/>
</dbReference>
<evidence type="ECO:0000259" key="5">
    <source>
        <dbReference type="PROSITE" id="PS50075"/>
    </source>
</evidence>
<dbReference type="Pfam" id="PF00501">
    <property type="entry name" value="AMP-binding"/>
    <property type="match status" value="1"/>
</dbReference>
<keyword evidence="1" id="KW-0596">Phosphopantetheine</keyword>
<keyword evidence="7" id="KW-1185">Reference proteome</keyword>
<dbReference type="InterPro" id="IPR045851">
    <property type="entry name" value="AMP-bd_C_sf"/>
</dbReference>
<sequence length="1072" mass="118863">MFSSVTLTEGALSHSESEQLINWNAIIPQRVDRCIHHIIQERCESQPNAPAVCSWDGSLTYGELELFSFLFASQLVAVGVKPGDYVPLCFDKCRWTVVAMLAVMKIGSAFTLLDPQHPLERLSTICSQLSATTIIVSPYRRDLGTKLAPTVIELDEFSFLGAPVELMDNSSYLVGADNIAFVLFTSGSTGQPKAVVISHSAFATGTACLSASMQLERTSRVLQFASYAFDVSTSDHLLTLLVGGCICVPSESERQTDLSEVMSNLQVNWVCLTPSVARIVPPERCPTLKTLVLGGEAISKVDIDMWGPHVQLIGIYGPSECAVASRVQPEFGPSTKPVNIGKKGCVACWVVDPQDHNRLVPIGAEGELLLQGPTISCGYLNDPERTAVAFVSKPQWATYVRPELGTRWYKTGDLVRYEDDGSLLYCGRKDMQVKLRGQRVELGEIEHLLWQYFNGASGILADVATLMGRTPVLVAFICCSVEKQRTSPCELFLQPTPEFHENAKAALYSLHQSLPSYMVPSFIMNITCIPRSPTGKADRRSLREAIGKLSVAQLREYCGQPPKIFPTSEKEQTLQQLWADVLLLPPENIGCCDSWTSLGGDSLSAMKLVSYARERGFRLSVLDIFRHPTVAELASLVRRTTDSQPDGADHCRQAKSDMTILERMRQVAAEQCSVGQEMVEDIYPCTEAQMWLIRMASQSSANYTLLLQFDLPDDVDCNRLSRGWDAAVKANPILRTRIIRSGENEYLQAVLRDGPPSDSPDSISEFKAERDIWGFGQPLVRIAASEGRCAVMMHHVLFDYYSLPLVFQQIDHGYRGHSIPLQRFRSYVQHTLQMDAQARDHWKNQFAGFSGKVYPCLPHQAYCPIENSRWQYKFPRPYTNSEFTLSTRLRLALAITMANSMGHDDIVFGAIVTGRGTPVRGIAELAGPTATFVPVRITLEKGVTLYRAMKLVQDQALEDLRFEHAGSSLISQVSTQAALACRYQTILIVQPDASSMFNGIFSQSHSLSGSEMLANFGLVLTCHPSRDNIQIDVKSDSNVIEKDEVLMFLQTFANAFHSLTEWPQKLISEVIG</sequence>
<dbReference type="Pfam" id="PF00668">
    <property type="entry name" value="Condensation"/>
    <property type="match status" value="1"/>
</dbReference>
<dbReference type="GO" id="GO:0044550">
    <property type="term" value="P:secondary metabolite biosynthetic process"/>
    <property type="evidence" value="ECO:0007669"/>
    <property type="project" value="TreeGrafter"/>
</dbReference>
<dbReference type="STRING" id="1835702.A0A1F5L2C3"/>